<dbReference type="AlphaFoldDB" id="A0A015JDW8"/>
<evidence type="ECO:0000313" key="2">
    <source>
        <dbReference type="Proteomes" id="UP000022910"/>
    </source>
</evidence>
<dbReference type="SUPFAM" id="SSF56112">
    <property type="entry name" value="Protein kinase-like (PK-like)"/>
    <property type="match status" value="1"/>
</dbReference>
<organism evidence="1 2">
    <name type="scientific">Rhizophagus irregularis (strain DAOM 197198w)</name>
    <name type="common">Glomus intraradices</name>
    <dbReference type="NCBI Taxonomy" id="1432141"/>
    <lineage>
        <taxon>Eukaryota</taxon>
        <taxon>Fungi</taxon>
        <taxon>Fungi incertae sedis</taxon>
        <taxon>Mucoromycota</taxon>
        <taxon>Glomeromycotina</taxon>
        <taxon>Glomeromycetes</taxon>
        <taxon>Glomerales</taxon>
        <taxon>Glomeraceae</taxon>
        <taxon>Rhizophagus</taxon>
    </lineage>
</organism>
<keyword evidence="2" id="KW-1185">Reference proteome</keyword>
<protein>
    <recommendedName>
        <fullName evidence="3">Protein kinase domain-containing protein</fullName>
    </recommendedName>
</protein>
<dbReference type="Proteomes" id="UP000022910">
    <property type="component" value="Unassembled WGS sequence"/>
</dbReference>
<dbReference type="EMBL" id="JEMT01022485">
    <property type="protein sequence ID" value="EXX65185.1"/>
    <property type="molecule type" value="Genomic_DNA"/>
</dbReference>
<name>A0A015JDW8_RHIIW</name>
<sequence>MVLQYAKGGSFNNYINNDIINWFWSEKIKSIKEIIKGLKKIHENKIVTGNIILSFDNYYSIESENHTGNIQYMLNKVMPFVAPEALKGKPYTQAADLYNYVFYNNYKTTFCQLRS</sequence>
<dbReference type="InterPro" id="IPR011009">
    <property type="entry name" value="Kinase-like_dom_sf"/>
</dbReference>
<dbReference type="HOGENOM" id="CLU_2110300_0_0_1"/>
<gene>
    <name evidence="1" type="ORF">RirG_135670</name>
</gene>
<comment type="caution">
    <text evidence="1">The sequence shown here is derived from an EMBL/GenBank/DDBJ whole genome shotgun (WGS) entry which is preliminary data.</text>
</comment>
<proteinExistence type="predicted"/>
<evidence type="ECO:0000313" key="1">
    <source>
        <dbReference type="EMBL" id="EXX65185.1"/>
    </source>
</evidence>
<dbReference type="Gene3D" id="1.10.510.10">
    <property type="entry name" value="Transferase(Phosphotransferase) domain 1"/>
    <property type="match status" value="1"/>
</dbReference>
<evidence type="ECO:0008006" key="3">
    <source>
        <dbReference type="Google" id="ProtNLM"/>
    </source>
</evidence>
<accession>A0A015JDW8</accession>
<reference evidence="1 2" key="1">
    <citation type="submission" date="2014-02" db="EMBL/GenBank/DDBJ databases">
        <title>Single nucleus genome sequencing reveals high similarity among nuclei of an endomycorrhizal fungus.</title>
        <authorList>
            <person name="Lin K."/>
            <person name="Geurts R."/>
            <person name="Zhang Z."/>
            <person name="Limpens E."/>
            <person name="Saunders D.G."/>
            <person name="Mu D."/>
            <person name="Pang E."/>
            <person name="Cao H."/>
            <person name="Cha H."/>
            <person name="Lin T."/>
            <person name="Zhou Q."/>
            <person name="Shang Y."/>
            <person name="Li Y."/>
            <person name="Ivanov S."/>
            <person name="Sharma T."/>
            <person name="Velzen R.V."/>
            <person name="Ruijter N.D."/>
            <person name="Aanen D.K."/>
            <person name="Win J."/>
            <person name="Kamoun S."/>
            <person name="Bisseling T."/>
            <person name="Huang S."/>
        </authorList>
    </citation>
    <scope>NUCLEOTIDE SEQUENCE [LARGE SCALE GENOMIC DNA]</scope>
    <source>
        <strain evidence="2">DAOM197198w</strain>
    </source>
</reference>